<dbReference type="KEGG" id="puo:RZN69_16790"/>
<protein>
    <recommendedName>
        <fullName evidence="3">PEP-CTERM protein-sorting domain-containing protein</fullName>
    </recommendedName>
</protein>
<dbReference type="EMBL" id="CP136920">
    <property type="protein sequence ID" value="WOO40278.1"/>
    <property type="molecule type" value="Genomic_DNA"/>
</dbReference>
<dbReference type="AlphaFoldDB" id="A0AAQ3QUA8"/>
<dbReference type="RefSeq" id="WP_317832449.1">
    <property type="nucleotide sequence ID" value="NZ_CP136920.1"/>
</dbReference>
<name>A0AAQ3QUA8_9BACT</name>
<sequence length="136" mass="14804">MRTPTGNEVFSGLESEDGNFLYSWAATDSITTSLGLFRGGEEIYVINIGSSTDSIHANYLGNISVRPENTFYNGTYDLSPSGFSDIFTEDFSISYTVNFTSLTITGGIIPEPQTYGLIIGITAIASVAYRQRKIKS</sequence>
<proteinExistence type="predicted"/>
<evidence type="ECO:0000313" key="1">
    <source>
        <dbReference type="EMBL" id="WOO40278.1"/>
    </source>
</evidence>
<gene>
    <name evidence="1" type="ORF">RZN69_16790</name>
</gene>
<evidence type="ECO:0008006" key="3">
    <source>
        <dbReference type="Google" id="ProtNLM"/>
    </source>
</evidence>
<dbReference type="Proteomes" id="UP001304300">
    <property type="component" value="Chromosome"/>
</dbReference>
<organism evidence="1 2">
    <name type="scientific">Rubellicoccus peritrichatus</name>
    <dbReference type="NCBI Taxonomy" id="3080537"/>
    <lineage>
        <taxon>Bacteria</taxon>
        <taxon>Pseudomonadati</taxon>
        <taxon>Verrucomicrobiota</taxon>
        <taxon>Opitutia</taxon>
        <taxon>Puniceicoccales</taxon>
        <taxon>Cerasicoccaceae</taxon>
        <taxon>Rubellicoccus</taxon>
    </lineage>
</organism>
<reference evidence="1 2" key="1">
    <citation type="submission" date="2023-10" db="EMBL/GenBank/DDBJ databases">
        <title>Rubellicoccus peritrichatus gen. nov., sp. nov., isolated from an algae of coral reef tank.</title>
        <authorList>
            <person name="Luo J."/>
        </authorList>
    </citation>
    <scope>NUCLEOTIDE SEQUENCE [LARGE SCALE GENOMIC DNA]</scope>
    <source>
        <strain evidence="1 2">CR14</strain>
    </source>
</reference>
<keyword evidence="2" id="KW-1185">Reference proteome</keyword>
<evidence type="ECO:0000313" key="2">
    <source>
        <dbReference type="Proteomes" id="UP001304300"/>
    </source>
</evidence>
<accession>A0AAQ3QUA8</accession>